<dbReference type="Proteomes" id="UP000291269">
    <property type="component" value="Unassembled WGS sequence"/>
</dbReference>
<feature type="domain" description="BIG2" evidence="3">
    <location>
        <begin position="700"/>
        <end position="777"/>
    </location>
</feature>
<keyword evidence="2" id="KW-0732">Signal</keyword>
<dbReference type="SMART" id="SM00635">
    <property type="entry name" value="BID_2"/>
    <property type="match status" value="4"/>
</dbReference>
<dbReference type="EMBL" id="SDOZ01000002">
    <property type="protein sequence ID" value="RXZ61219.1"/>
    <property type="molecule type" value="Genomic_DNA"/>
</dbReference>
<protein>
    <submittedName>
        <fullName evidence="4">Ig domain-containing protein</fullName>
    </submittedName>
</protein>
<evidence type="ECO:0000313" key="5">
    <source>
        <dbReference type="Proteomes" id="UP000291269"/>
    </source>
</evidence>
<keyword evidence="1" id="KW-0472">Membrane</keyword>
<sequence length="816" mass="84471">MKKRRIMLILALSLVFALSGAGIVSFAAETPEDGALSMATVLQTKEGFRENGTAQVRTKKALAGEYSVTYNVSGVTPGNGWIAQQYIGIDDAGSFLQINLFVDSAVTVNKVGGESAGALVIYDATTDQPMANPRSLELGGDWFTGANYIFKYEITKTRLHFYFGLASKIVEGTDAPVSRGYVLLDDKTYGEYTDGIASFAPYAADRSGFSMTVNSISVKGEQANLDMTSMEKDAERENVIANQDAELFLADKFENRSSAQTDFAKGGTFSKKWVSELPVSTDGLPNDADVFTSSFEIALTTSAGNYIPSGLQFGFAFGMPEKTATPATEGVTAICGKLPMAGLDLSVGNGTDAIVHETTIGDASKIFSANDGGIGRLYVSLIGKKDGSLKVTYKTDHPSDADATFEYTGIGFYGFITFFVTADDVAIAGESTGGSIAFQNILLPSAQKVDAESVSLSDESASVRIGESKQLTATVKPDNTTIKTLTWTSSDETVATVDENGLVTGKKSGSTVVTATTENGLKASCNILVPVEAETVTLDKTSAVIGVGAQLQLNATVSPENTTDKNVVWASSDPSVATVDENGLVKAIAKGEAKITASSSNGKSAECAVTVSVPVSGVTLSETEKTLDAGDSFQLTATILPADAGNKSVSWSSSADNVAEVDENGTVTAKAAGTAVITVLTADGYKEATCTVTVKAPVVPVTGISLNKDALTLDVGGTETLKASLSPETATNKGVKWTSSDESIVKVSDKGVVTAVKAGTASITVTSEDGSFSATCAVTVNGTEKGGCGSTVAGVSTIFGLAAAGIAVLLFRKKAK</sequence>
<keyword evidence="1" id="KW-1133">Transmembrane helix</keyword>
<proteinExistence type="predicted"/>
<reference evidence="4 5" key="1">
    <citation type="journal article" date="2019" name="Gut">
        <title>Antibiotics-induced monodominance of a novel gut bacterial order.</title>
        <authorList>
            <person name="Hildebrand F."/>
            <person name="Moitinho-Silva L."/>
            <person name="Blasche S."/>
            <person name="Jahn M.T."/>
            <person name="Gossmann T.I."/>
            <person name="Heuerta-Cepas J."/>
            <person name="Hercog R."/>
            <person name="Luetge M."/>
            <person name="Bahram M."/>
            <person name="Pryszlak A."/>
            <person name="Alves R.J."/>
            <person name="Waszak S.M."/>
            <person name="Zhu A."/>
            <person name="Ye L."/>
            <person name="Costea P.I."/>
            <person name="Aalvink S."/>
            <person name="Belzer C."/>
            <person name="Forslund S.K."/>
            <person name="Sunagawa S."/>
            <person name="Hentschel U."/>
            <person name="Merten C."/>
            <person name="Patil K.R."/>
            <person name="Benes V."/>
            <person name="Bork P."/>
        </authorList>
    </citation>
    <scope>NUCLEOTIDE SEQUENCE [LARGE SCALE GENOMIC DNA]</scope>
    <source>
        <strain evidence="4 5">HDS1380</strain>
    </source>
</reference>
<dbReference type="AlphaFoldDB" id="A0A4Q2KB51"/>
<feature type="transmembrane region" description="Helical" evidence="1">
    <location>
        <begin position="792"/>
        <end position="811"/>
    </location>
</feature>
<dbReference type="PANTHER" id="PTHR23019">
    <property type="entry name" value="NUCLEAR PORE MEMBRANE GLYCOPROTEIN GP210-RELATED"/>
    <property type="match status" value="1"/>
</dbReference>
<feature type="chain" id="PRO_5020637634" evidence="2">
    <location>
        <begin position="28"/>
        <end position="816"/>
    </location>
</feature>
<dbReference type="SUPFAM" id="SSF49373">
    <property type="entry name" value="Invasin/intimin cell-adhesion fragments"/>
    <property type="match status" value="4"/>
</dbReference>
<dbReference type="Gene3D" id="2.60.40.1080">
    <property type="match status" value="4"/>
</dbReference>
<keyword evidence="5" id="KW-1185">Reference proteome</keyword>
<dbReference type="PANTHER" id="PTHR23019:SF0">
    <property type="entry name" value="NUCLEAR PORE MEMBRANE GLYCOPROTEIN 210"/>
    <property type="match status" value="1"/>
</dbReference>
<dbReference type="InterPro" id="IPR008964">
    <property type="entry name" value="Invasin/intimin_cell_adhesion"/>
</dbReference>
<dbReference type="InterPro" id="IPR003343">
    <property type="entry name" value="Big_2"/>
</dbReference>
<feature type="domain" description="BIG2" evidence="3">
    <location>
        <begin position="614"/>
        <end position="691"/>
    </location>
</feature>
<dbReference type="RefSeq" id="WP_129223688.1">
    <property type="nucleotide sequence ID" value="NZ_SDOZ01000002.1"/>
</dbReference>
<evidence type="ECO:0000313" key="4">
    <source>
        <dbReference type="EMBL" id="RXZ61219.1"/>
    </source>
</evidence>
<evidence type="ECO:0000256" key="2">
    <source>
        <dbReference type="SAM" id="SignalP"/>
    </source>
</evidence>
<feature type="domain" description="BIG2" evidence="3">
    <location>
        <begin position="450"/>
        <end position="526"/>
    </location>
</feature>
<evidence type="ECO:0000259" key="3">
    <source>
        <dbReference type="SMART" id="SM00635"/>
    </source>
</evidence>
<comment type="caution">
    <text evidence="4">The sequence shown here is derived from an EMBL/GenBank/DDBJ whole genome shotgun (WGS) entry which is preliminary data.</text>
</comment>
<feature type="signal peptide" evidence="2">
    <location>
        <begin position="1"/>
        <end position="27"/>
    </location>
</feature>
<keyword evidence="1" id="KW-0812">Transmembrane</keyword>
<name>A0A4Q2KB51_9FIRM</name>
<dbReference type="OrthoDB" id="9779128at2"/>
<evidence type="ECO:0000256" key="1">
    <source>
        <dbReference type="SAM" id="Phobius"/>
    </source>
</evidence>
<feature type="domain" description="BIG2" evidence="3">
    <location>
        <begin position="532"/>
        <end position="609"/>
    </location>
</feature>
<gene>
    <name evidence="4" type="ORF">ESZ91_02210</name>
</gene>
<accession>A0A4Q2KB51</accession>
<organism evidence="4 5">
    <name type="scientific">Candidatus Borkfalkia ceftriaxoniphila</name>
    <dbReference type="NCBI Taxonomy" id="2508949"/>
    <lineage>
        <taxon>Bacteria</taxon>
        <taxon>Bacillati</taxon>
        <taxon>Bacillota</taxon>
        <taxon>Clostridia</taxon>
        <taxon>Christensenellales</taxon>
        <taxon>Christensenellaceae</taxon>
        <taxon>Candidatus Borkfalkia</taxon>
    </lineage>
</organism>
<dbReference type="Pfam" id="PF02368">
    <property type="entry name" value="Big_2"/>
    <property type="match status" value="4"/>
</dbReference>
<dbReference type="InterPro" id="IPR045197">
    <property type="entry name" value="NUP210-like"/>
</dbReference>